<organism evidence="2 3">
    <name type="scientific">Floricoccus tropicus</name>
    <dbReference type="NCBI Taxonomy" id="1859473"/>
    <lineage>
        <taxon>Bacteria</taxon>
        <taxon>Bacillati</taxon>
        <taxon>Bacillota</taxon>
        <taxon>Bacilli</taxon>
        <taxon>Lactobacillales</taxon>
        <taxon>Streptococcaceae</taxon>
        <taxon>Floricoccus</taxon>
    </lineage>
</organism>
<gene>
    <name evidence="2" type="ORF">BG261_01845</name>
</gene>
<evidence type="ECO:0000313" key="3">
    <source>
        <dbReference type="Proteomes" id="UP000178622"/>
    </source>
</evidence>
<protein>
    <submittedName>
        <fullName evidence="2">Uncharacterized protein</fullName>
    </submittedName>
</protein>
<dbReference type="PANTHER" id="PTHR40078">
    <property type="entry name" value="INTEGRAL MEMBRANE PROTEIN-RELATED"/>
    <property type="match status" value="1"/>
</dbReference>
<dbReference type="OrthoDB" id="1758183at2"/>
<keyword evidence="1" id="KW-0472">Membrane</keyword>
<feature type="transmembrane region" description="Helical" evidence="1">
    <location>
        <begin position="150"/>
        <end position="169"/>
    </location>
</feature>
<accession>A0A1E8GM64</accession>
<dbReference type="PANTHER" id="PTHR40078:SF1">
    <property type="entry name" value="INTEGRAL MEMBRANE PROTEIN"/>
    <property type="match status" value="1"/>
</dbReference>
<keyword evidence="1" id="KW-0812">Transmembrane</keyword>
<dbReference type="STRING" id="1859473.BG261_01845"/>
<keyword evidence="3" id="KW-1185">Reference proteome</keyword>
<reference evidence="3" key="1">
    <citation type="submission" date="2016-09" db="EMBL/GenBank/DDBJ databases">
        <title>Draft genome sequence of a novel species of the family Streptococcaceae isolated from flowers.</title>
        <authorList>
            <person name="Chuah L.-O."/>
            <person name="Yap K.-P."/>
            <person name="Thong K.L."/>
            <person name="Liong M.T."/>
            <person name="Ahmad R."/>
            <person name="Rusul G."/>
        </authorList>
    </citation>
    <scope>NUCLEOTIDE SEQUENCE [LARGE SCALE GENOMIC DNA]</scope>
    <source>
        <strain evidence="3">DF1</strain>
    </source>
</reference>
<proteinExistence type="predicted"/>
<feature type="transmembrane region" description="Helical" evidence="1">
    <location>
        <begin position="82"/>
        <end position="101"/>
    </location>
</feature>
<dbReference type="Pfam" id="PF19700">
    <property type="entry name" value="DUF6198"/>
    <property type="match status" value="1"/>
</dbReference>
<dbReference type="EMBL" id="MKIR01000012">
    <property type="protein sequence ID" value="OFI49349.1"/>
    <property type="molecule type" value="Genomic_DNA"/>
</dbReference>
<dbReference type="Proteomes" id="UP000178622">
    <property type="component" value="Unassembled WGS sequence"/>
</dbReference>
<feature type="transmembrane region" description="Helical" evidence="1">
    <location>
        <begin position="12"/>
        <end position="28"/>
    </location>
</feature>
<name>A0A1E8GM64_9LACT</name>
<comment type="caution">
    <text evidence="2">The sequence shown here is derived from an EMBL/GenBank/DDBJ whole genome shotgun (WGS) entry which is preliminary data.</text>
</comment>
<sequence length="214" mass="23641">MFSKEYIRKCLAVVPSVIIAALGVVLFVKSHTGSDPLTMFEIALSEKLGWTFGTASLVFEGLLFVVFFFINRKLIGFGSFAYAFGIGPAIDMFTPIVDNIFPAEASFALNAFYIISGTILICFALAYYIPMDMGYQTSDILTLSITEWFHIRYGISHIIVYATFFTIAFFMGGPWGIGTVIAVLTYGPLIDWMMGHTAPFSRKIAGIPEPVKES</sequence>
<feature type="transmembrane region" description="Helical" evidence="1">
    <location>
        <begin position="48"/>
        <end position="70"/>
    </location>
</feature>
<dbReference type="AlphaFoldDB" id="A0A1E8GM64"/>
<feature type="transmembrane region" description="Helical" evidence="1">
    <location>
        <begin position="107"/>
        <end position="129"/>
    </location>
</feature>
<feature type="transmembrane region" description="Helical" evidence="1">
    <location>
        <begin position="175"/>
        <end position="194"/>
    </location>
</feature>
<evidence type="ECO:0000313" key="2">
    <source>
        <dbReference type="EMBL" id="OFI49349.1"/>
    </source>
</evidence>
<evidence type="ECO:0000256" key="1">
    <source>
        <dbReference type="SAM" id="Phobius"/>
    </source>
</evidence>
<keyword evidence="1" id="KW-1133">Transmembrane helix</keyword>
<dbReference type="InterPro" id="IPR038750">
    <property type="entry name" value="YczE/YyaS-like"/>
</dbReference>